<proteinExistence type="predicted"/>
<feature type="compositionally biased region" description="Acidic residues" evidence="1">
    <location>
        <begin position="7"/>
        <end position="18"/>
    </location>
</feature>
<protein>
    <submittedName>
        <fullName evidence="2">Uncharacterized protein</fullName>
    </submittedName>
</protein>
<feature type="compositionally biased region" description="Basic residues" evidence="1">
    <location>
        <begin position="127"/>
        <end position="141"/>
    </location>
</feature>
<evidence type="ECO:0000256" key="1">
    <source>
        <dbReference type="SAM" id="MobiDB-lite"/>
    </source>
</evidence>
<reference evidence="2 3" key="1">
    <citation type="submission" date="2018-02" db="EMBL/GenBank/DDBJ databases">
        <title>Genomic Reconstructions from Amazon Rainforest and Pasture Soil Reveal Novel Insights into the Physiology of Candidate Phyla in Tropical Sites.</title>
        <authorList>
            <person name="Kroeger M.E."/>
            <person name="Delmont T."/>
            <person name="Eren A.M."/>
            <person name="Guo J."/>
            <person name="Meyer K.M."/>
            <person name="Khan K."/>
            <person name="Rodrigues J.L.M."/>
            <person name="Bohannan B.J.M."/>
            <person name="Tringe S."/>
            <person name="Borges C.D."/>
            <person name="Tiedje J."/>
            <person name="Tsai S.M."/>
            <person name="Nusslein K."/>
        </authorList>
    </citation>
    <scope>NUCLEOTIDE SEQUENCE [LARGE SCALE GENOMIC DNA]</scope>
    <source>
        <strain evidence="2">Amazon FNV 2010 28 9</strain>
    </source>
</reference>
<evidence type="ECO:0000313" key="3">
    <source>
        <dbReference type="Proteomes" id="UP000246104"/>
    </source>
</evidence>
<sequence length="141" mass="16576">MSSEYEKWEDDELDEDFTQEGQVDAFDDEDPVSQAVSKMIKKDPDYLQAMIAILTYGRIYQESTDEKEKKKAYELFEQAVQTAIRIEKLTEERVRREMERKAKKSPGLRPESYSNSVQDPSKGIHQRDKKGHPSQTKKRRE</sequence>
<accession>A0A317JPX4</accession>
<dbReference type="AlphaFoldDB" id="A0A317JPX4"/>
<name>A0A317JPX4_9BACT</name>
<feature type="region of interest" description="Disordered" evidence="1">
    <location>
        <begin position="1"/>
        <end position="31"/>
    </location>
</feature>
<feature type="compositionally biased region" description="Basic and acidic residues" evidence="1">
    <location>
        <begin position="89"/>
        <end position="100"/>
    </location>
</feature>
<evidence type="ECO:0000313" key="2">
    <source>
        <dbReference type="EMBL" id="PWU23246.1"/>
    </source>
</evidence>
<gene>
    <name evidence="2" type="ORF">C5B42_03720</name>
</gene>
<feature type="region of interest" description="Disordered" evidence="1">
    <location>
        <begin position="89"/>
        <end position="141"/>
    </location>
</feature>
<organism evidence="2 3">
    <name type="scientific">Candidatus Cerribacteria bacterium 'Amazon FNV 2010 28 9'</name>
    <dbReference type="NCBI Taxonomy" id="2081795"/>
    <lineage>
        <taxon>Bacteria</taxon>
        <taxon>Candidatus Cerribacteria</taxon>
    </lineage>
</organism>
<dbReference type="EMBL" id="PSRQ01000042">
    <property type="protein sequence ID" value="PWU23246.1"/>
    <property type="molecule type" value="Genomic_DNA"/>
</dbReference>
<comment type="caution">
    <text evidence="2">The sequence shown here is derived from an EMBL/GenBank/DDBJ whole genome shotgun (WGS) entry which is preliminary data.</text>
</comment>
<dbReference type="Proteomes" id="UP000246104">
    <property type="component" value="Unassembled WGS sequence"/>
</dbReference>